<proteinExistence type="predicted"/>
<sequence length="38" mass="4655">MTVSVVTLFRCRKDDLSTYQSCQKMLKVWTKLKYVYKY</sequence>
<protein>
    <submittedName>
        <fullName evidence="1">Uncharacterized protein</fullName>
    </submittedName>
</protein>
<dbReference type="AlphaFoldDB" id="A0A0E9Q924"/>
<name>A0A0E9Q924_ANGAN</name>
<organism evidence="1">
    <name type="scientific">Anguilla anguilla</name>
    <name type="common">European freshwater eel</name>
    <name type="synonym">Muraena anguilla</name>
    <dbReference type="NCBI Taxonomy" id="7936"/>
    <lineage>
        <taxon>Eukaryota</taxon>
        <taxon>Metazoa</taxon>
        <taxon>Chordata</taxon>
        <taxon>Craniata</taxon>
        <taxon>Vertebrata</taxon>
        <taxon>Euteleostomi</taxon>
        <taxon>Actinopterygii</taxon>
        <taxon>Neopterygii</taxon>
        <taxon>Teleostei</taxon>
        <taxon>Anguilliformes</taxon>
        <taxon>Anguillidae</taxon>
        <taxon>Anguilla</taxon>
    </lineage>
</organism>
<evidence type="ECO:0000313" key="1">
    <source>
        <dbReference type="EMBL" id="JAH13229.1"/>
    </source>
</evidence>
<reference evidence="1" key="2">
    <citation type="journal article" date="2015" name="Fish Shellfish Immunol.">
        <title>Early steps in the European eel (Anguilla anguilla)-Vibrio vulnificus interaction in the gills: Role of the RtxA13 toxin.</title>
        <authorList>
            <person name="Callol A."/>
            <person name="Pajuelo D."/>
            <person name="Ebbesson L."/>
            <person name="Teles M."/>
            <person name="MacKenzie S."/>
            <person name="Amaro C."/>
        </authorList>
    </citation>
    <scope>NUCLEOTIDE SEQUENCE</scope>
</reference>
<accession>A0A0E9Q924</accession>
<dbReference type="EMBL" id="GBXM01095348">
    <property type="protein sequence ID" value="JAH13229.1"/>
    <property type="molecule type" value="Transcribed_RNA"/>
</dbReference>
<reference evidence="1" key="1">
    <citation type="submission" date="2014-11" db="EMBL/GenBank/DDBJ databases">
        <authorList>
            <person name="Amaro Gonzalez C."/>
        </authorList>
    </citation>
    <scope>NUCLEOTIDE SEQUENCE</scope>
</reference>